<dbReference type="GO" id="GO:0045332">
    <property type="term" value="P:phospholipid translocation"/>
    <property type="evidence" value="ECO:0007669"/>
    <property type="project" value="TreeGrafter"/>
</dbReference>
<dbReference type="EMBL" id="CAHR02000180">
    <property type="protein sequence ID" value="CCG83802.1"/>
    <property type="molecule type" value="Genomic_DNA"/>
</dbReference>
<comment type="subcellular location">
    <subcellularLocation>
        <location evidence="1">Membrane</location>
        <topology evidence="1">Multi-pass membrane protein</topology>
    </subcellularLocation>
</comment>
<name>R4XDU2_TAPDE</name>
<evidence type="ECO:0000256" key="3">
    <source>
        <dbReference type="ARBA" id="ARBA00022989"/>
    </source>
</evidence>
<dbReference type="PANTHER" id="PTHR14856:SF9">
    <property type="entry name" value="PQ-LOOP REPEAT-CONTAINING PROTEIN 1"/>
    <property type="match status" value="1"/>
</dbReference>
<protein>
    <recommendedName>
        <fullName evidence="8">PQ loop repeat protein</fullName>
    </recommendedName>
</protein>
<proteinExistence type="predicted"/>
<dbReference type="GO" id="GO:0042147">
    <property type="term" value="P:retrograde transport, endosome to Golgi"/>
    <property type="evidence" value="ECO:0007669"/>
    <property type="project" value="TreeGrafter"/>
</dbReference>
<keyword evidence="2 5" id="KW-0812">Transmembrane</keyword>
<evidence type="ECO:0000256" key="2">
    <source>
        <dbReference type="ARBA" id="ARBA00022692"/>
    </source>
</evidence>
<dbReference type="GO" id="GO:0005768">
    <property type="term" value="C:endosome"/>
    <property type="evidence" value="ECO:0007669"/>
    <property type="project" value="TreeGrafter"/>
</dbReference>
<reference evidence="6 7" key="1">
    <citation type="journal article" date="2013" name="MBio">
        <title>Genome sequencing of the plant pathogen Taphrina deformans, the causal agent of peach leaf curl.</title>
        <authorList>
            <person name="Cisse O.H."/>
            <person name="Almeida J.M.G.C.F."/>
            <person name="Fonseca A."/>
            <person name="Kumar A.A."/>
            <person name="Salojaervi J."/>
            <person name="Overmyer K."/>
            <person name="Hauser P.M."/>
            <person name="Pagni M."/>
        </authorList>
    </citation>
    <scope>NUCLEOTIDE SEQUENCE [LARGE SCALE GENOMIC DNA]</scope>
    <source>
        <strain evidence="7">PYCC 5710 / ATCC 11124 / CBS 356.35 / IMI 108563 / JCM 9778 / NBRC 8474</strain>
    </source>
</reference>
<dbReference type="InterPro" id="IPR006603">
    <property type="entry name" value="PQ-loop_rpt"/>
</dbReference>
<keyword evidence="7" id="KW-1185">Reference proteome</keyword>
<dbReference type="Pfam" id="PF04193">
    <property type="entry name" value="PQ-loop"/>
    <property type="match status" value="1"/>
</dbReference>
<dbReference type="GO" id="GO:0005802">
    <property type="term" value="C:trans-Golgi network"/>
    <property type="evidence" value="ECO:0007669"/>
    <property type="project" value="TreeGrafter"/>
</dbReference>
<comment type="caution">
    <text evidence="6">The sequence shown here is derived from an EMBL/GenBank/DDBJ whole genome shotgun (WGS) entry which is preliminary data.</text>
</comment>
<gene>
    <name evidence="6" type="ORF">TAPDE_004092</name>
</gene>
<dbReference type="Gene3D" id="1.20.1280.290">
    <property type="match status" value="2"/>
</dbReference>
<feature type="transmembrane region" description="Helical" evidence="5">
    <location>
        <begin position="139"/>
        <end position="160"/>
    </location>
</feature>
<organism evidence="6 7">
    <name type="scientific">Taphrina deformans (strain PYCC 5710 / ATCC 11124 / CBS 356.35 / IMI 108563 / JCM 9778 / NBRC 8474)</name>
    <name type="common">Peach leaf curl fungus</name>
    <name type="synonym">Lalaria deformans</name>
    <dbReference type="NCBI Taxonomy" id="1097556"/>
    <lineage>
        <taxon>Eukaryota</taxon>
        <taxon>Fungi</taxon>
        <taxon>Dikarya</taxon>
        <taxon>Ascomycota</taxon>
        <taxon>Taphrinomycotina</taxon>
        <taxon>Taphrinomycetes</taxon>
        <taxon>Taphrinales</taxon>
        <taxon>Taphrinaceae</taxon>
        <taxon>Taphrina</taxon>
    </lineage>
</organism>
<feature type="transmembrane region" description="Helical" evidence="5">
    <location>
        <begin position="37"/>
        <end position="56"/>
    </location>
</feature>
<feature type="transmembrane region" description="Helical" evidence="5">
    <location>
        <begin position="6"/>
        <end position="25"/>
    </location>
</feature>
<evidence type="ECO:0000313" key="6">
    <source>
        <dbReference type="EMBL" id="CCG83802.1"/>
    </source>
</evidence>
<dbReference type="eggNOG" id="KOG2913">
    <property type="taxonomic scope" value="Eukaryota"/>
</dbReference>
<dbReference type="STRING" id="1097556.R4XDU2"/>
<feature type="transmembrane region" description="Helical" evidence="5">
    <location>
        <begin position="172"/>
        <end position="192"/>
    </location>
</feature>
<dbReference type="OrthoDB" id="292213at2759"/>
<evidence type="ECO:0008006" key="8">
    <source>
        <dbReference type="Google" id="ProtNLM"/>
    </source>
</evidence>
<dbReference type="GO" id="GO:0016020">
    <property type="term" value="C:membrane"/>
    <property type="evidence" value="ECO:0007669"/>
    <property type="project" value="UniProtKB-SubCell"/>
</dbReference>
<dbReference type="Proteomes" id="UP000013776">
    <property type="component" value="Unassembled WGS sequence"/>
</dbReference>
<keyword evidence="3 5" id="KW-1133">Transmembrane helix</keyword>
<dbReference type="SMART" id="SM00679">
    <property type="entry name" value="CTNS"/>
    <property type="match status" value="2"/>
</dbReference>
<evidence type="ECO:0000256" key="4">
    <source>
        <dbReference type="ARBA" id="ARBA00023136"/>
    </source>
</evidence>
<dbReference type="GO" id="GO:0005829">
    <property type="term" value="C:cytosol"/>
    <property type="evidence" value="ECO:0007669"/>
    <property type="project" value="GOC"/>
</dbReference>
<evidence type="ECO:0000313" key="7">
    <source>
        <dbReference type="Proteomes" id="UP000013776"/>
    </source>
</evidence>
<accession>R4XDU2</accession>
<dbReference type="PANTHER" id="PTHR14856">
    <property type="entry name" value="PQ-LOOP REPEAT-CONTAINING PROTEIN 1-LIKE PROTEIN"/>
    <property type="match status" value="1"/>
</dbReference>
<dbReference type="InterPro" id="IPR052241">
    <property type="entry name" value="SLC66/Scramblase_ANY1"/>
</dbReference>
<keyword evidence="4 5" id="KW-0472">Membrane</keyword>
<evidence type="ECO:0000256" key="5">
    <source>
        <dbReference type="SAM" id="Phobius"/>
    </source>
</evidence>
<evidence type="ECO:0000256" key="1">
    <source>
        <dbReference type="ARBA" id="ARBA00004141"/>
    </source>
</evidence>
<dbReference type="AlphaFoldDB" id="R4XDU2"/>
<sequence>MMGIGTIANMLFSGFLITSPLTSYLDTALSIRRKKSSAGFSMDVCGIMLVASFLRINFWIGDRFDTTLLIQSFVMVAVQCVLLHQCLTYRPIITKNRTASRRPLHLWEWNDSRTFWRSLAQFVLSLAVLQVLIGRSPYYVSFLGTIGLGIEATLPIPQFLKNNKNKSVEGIRLSMIASWVFGDMCKLIWFYYGGNSIGIQFKLCAFVQTFFDASIALQYYMWHRGSFIDDIPGGDLTNSQDIPALPV</sequence>
<feature type="transmembrane region" description="Helical" evidence="5">
    <location>
        <begin position="68"/>
        <end position="93"/>
    </location>
</feature>